<dbReference type="Proteomes" id="UP000094501">
    <property type="component" value="Unassembled WGS sequence"/>
</dbReference>
<dbReference type="STRING" id="1774968.AUC68_08295"/>
<comment type="caution">
    <text evidence="1">The sequence shown here is derived from an EMBL/GenBank/DDBJ whole genome shotgun (WGS) entry which is preliminary data.</text>
</comment>
<sequence length="152" mass="17836">MRVEVELEGELPWRTLLGTPAFVDWMANVLPTLESTIVGGDITPEEQVYSIFVDYVIGEHIQFHTEDRRFKKLNPLQRHVWEFKTLDIRVIGWVASRDVFICTYGEMKDEMELMRLYDRYIALTFGFRNRLELDEPKAVTGDQYDDVLSDAN</sequence>
<name>A0A1E3VY08_9HYPH</name>
<gene>
    <name evidence="1" type="ORF">AUC68_08295</name>
</gene>
<keyword evidence="2" id="KW-1185">Reference proteome</keyword>
<evidence type="ECO:0000313" key="1">
    <source>
        <dbReference type="EMBL" id="ODR98427.1"/>
    </source>
</evidence>
<evidence type="ECO:0000313" key="2">
    <source>
        <dbReference type="Proteomes" id="UP000094501"/>
    </source>
</evidence>
<accession>A0A1E3VY08</accession>
<dbReference type="AlphaFoldDB" id="A0A1E3VY08"/>
<dbReference type="EMBL" id="LPWG01000013">
    <property type="protein sequence ID" value="ODR98427.1"/>
    <property type="molecule type" value="Genomic_DNA"/>
</dbReference>
<proteinExistence type="predicted"/>
<reference evidence="1 2" key="1">
    <citation type="journal article" date="2016" name="Environ. Microbiol.">
        <title>New Methyloceanibacter diversity from North Sea sediments includes methanotroph containing solely the soluble methane monooxygenase.</title>
        <authorList>
            <person name="Vekeman B."/>
            <person name="Kerckhof F.M."/>
            <person name="Cremers G."/>
            <person name="de Vos P."/>
            <person name="Vandamme P."/>
            <person name="Boon N."/>
            <person name="Op den Camp H.J."/>
            <person name="Heylen K."/>
        </authorList>
    </citation>
    <scope>NUCLEOTIDE SEQUENCE [LARGE SCALE GENOMIC DNA]</scope>
    <source>
        <strain evidence="1 2">R-67174</strain>
    </source>
</reference>
<protein>
    <submittedName>
        <fullName evidence="1">Uncharacterized protein</fullName>
    </submittedName>
</protein>
<organism evidence="1 2">
    <name type="scientific">Methyloceanibacter methanicus</name>
    <dbReference type="NCBI Taxonomy" id="1774968"/>
    <lineage>
        <taxon>Bacteria</taxon>
        <taxon>Pseudomonadati</taxon>
        <taxon>Pseudomonadota</taxon>
        <taxon>Alphaproteobacteria</taxon>
        <taxon>Hyphomicrobiales</taxon>
        <taxon>Hyphomicrobiaceae</taxon>
        <taxon>Methyloceanibacter</taxon>
    </lineage>
</organism>